<dbReference type="Proteomes" id="UP000095283">
    <property type="component" value="Unplaced"/>
</dbReference>
<evidence type="ECO:0000313" key="1">
    <source>
        <dbReference type="Proteomes" id="UP000095283"/>
    </source>
</evidence>
<protein>
    <submittedName>
        <fullName evidence="2">Uncharacterized protein</fullName>
    </submittedName>
</protein>
<sequence length="135" mass="16412">MKTANITSNKKKSLFLKYVRRHRYTIYYLFPHVLNSIEQSVQDCFILKMASLKTIKFSMLIDIHSRCEFFILFYYLNYLTNMCLIDPVEASGTQLRHLFPRFIHFMPKFCFFFSQITPFLHCFKSFYKFSYQMIV</sequence>
<evidence type="ECO:0000313" key="2">
    <source>
        <dbReference type="WBParaSite" id="Hba_06257"/>
    </source>
</evidence>
<organism evidence="1 2">
    <name type="scientific">Heterorhabditis bacteriophora</name>
    <name type="common">Entomopathogenic nematode worm</name>
    <dbReference type="NCBI Taxonomy" id="37862"/>
    <lineage>
        <taxon>Eukaryota</taxon>
        <taxon>Metazoa</taxon>
        <taxon>Ecdysozoa</taxon>
        <taxon>Nematoda</taxon>
        <taxon>Chromadorea</taxon>
        <taxon>Rhabditida</taxon>
        <taxon>Rhabditina</taxon>
        <taxon>Rhabditomorpha</taxon>
        <taxon>Strongyloidea</taxon>
        <taxon>Heterorhabditidae</taxon>
        <taxon>Heterorhabditis</taxon>
    </lineage>
</organism>
<dbReference type="WBParaSite" id="Hba_06257">
    <property type="protein sequence ID" value="Hba_06257"/>
    <property type="gene ID" value="Hba_06257"/>
</dbReference>
<accession>A0A1I7WM99</accession>
<dbReference type="AlphaFoldDB" id="A0A1I7WM99"/>
<proteinExistence type="predicted"/>
<reference evidence="2" key="1">
    <citation type="submission" date="2016-11" db="UniProtKB">
        <authorList>
            <consortium name="WormBaseParasite"/>
        </authorList>
    </citation>
    <scope>IDENTIFICATION</scope>
</reference>
<name>A0A1I7WM99_HETBA</name>
<keyword evidence="1" id="KW-1185">Reference proteome</keyword>